<evidence type="ECO:0000313" key="1">
    <source>
        <dbReference type="EMBL" id="MDH2135398.1"/>
    </source>
</evidence>
<name>A0A6P1GKT2_SPHYA</name>
<accession>A0A6P1GKT2</accession>
<dbReference type="EMBL" id="JAOCKX010000136">
    <property type="protein sequence ID" value="MDH2135398.1"/>
    <property type="molecule type" value="Genomic_DNA"/>
</dbReference>
<dbReference type="Proteomes" id="UP000464086">
    <property type="component" value="Chromosome"/>
</dbReference>
<sequence>MITDFNDKVGPAEWADYVVRAAAGIAYAGSIFGYEKIVAARIWLTERRERPLAGAVGHKLDDQPWWSQDRKSELATALDEWENEGGGISR</sequence>
<evidence type="ECO:0000313" key="2">
    <source>
        <dbReference type="EMBL" id="QHD69060.1"/>
    </source>
</evidence>
<dbReference type="Proteomes" id="UP001162318">
    <property type="component" value="Unassembled WGS sequence"/>
</dbReference>
<protein>
    <submittedName>
        <fullName evidence="2">Uncharacterized protein</fullName>
    </submittedName>
</protein>
<reference evidence="1" key="2">
    <citation type="submission" date="2022-09" db="EMBL/GenBank/DDBJ databases">
        <title>Intensive care unit water sources are persistently colonized with multi-drug resistant bacteria and are the site of extensive horizontal gene transfer of antibiotic resistance genes.</title>
        <authorList>
            <person name="Diorio-Toth L."/>
        </authorList>
    </citation>
    <scope>NUCLEOTIDE SEQUENCE</scope>
    <source>
        <strain evidence="1">GD03659</strain>
    </source>
</reference>
<dbReference type="AlphaFoldDB" id="A0A6P1GKT2"/>
<dbReference type="EMBL" id="CP047218">
    <property type="protein sequence ID" value="QHD69060.1"/>
    <property type="molecule type" value="Genomic_DNA"/>
</dbReference>
<evidence type="ECO:0000313" key="3">
    <source>
        <dbReference type="Proteomes" id="UP000464086"/>
    </source>
</evidence>
<proteinExistence type="predicted"/>
<dbReference type="RefSeq" id="WP_159367437.1">
    <property type="nucleotide sequence ID" value="NZ_CP047218.1"/>
</dbReference>
<gene>
    <name evidence="2" type="ORF">GS397_19685</name>
    <name evidence="1" type="ORF">N5J77_30235</name>
</gene>
<organism evidence="2 3">
    <name type="scientific">Sphingobium yanoikuyae</name>
    <name type="common">Sphingomonas yanoikuyae</name>
    <dbReference type="NCBI Taxonomy" id="13690"/>
    <lineage>
        <taxon>Bacteria</taxon>
        <taxon>Pseudomonadati</taxon>
        <taxon>Pseudomonadota</taxon>
        <taxon>Alphaproteobacteria</taxon>
        <taxon>Sphingomonadales</taxon>
        <taxon>Sphingomonadaceae</taxon>
        <taxon>Sphingobium</taxon>
    </lineage>
</organism>
<reference evidence="2 3" key="1">
    <citation type="submission" date="2019-12" db="EMBL/GenBank/DDBJ databases">
        <title>Functional and genomic insights into the Sphingobium yanoikuyae YC-JY1, a bacterium efficiently degrading bisphenol A.</title>
        <authorList>
            <person name="Jia Y."/>
            <person name="Li X."/>
            <person name="Wang J."/>
            <person name="Eltoukhy A."/>
            <person name="Lamraoui I."/>
            <person name="Yan Y."/>
        </authorList>
    </citation>
    <scope>NUCLEOTIDE SEQUENCE [LARGE SCALE GENOMIC DNA]</scope>
    <source>
        <strain evidence="2 3">YC-JY1</strain>
    </source>
</reference>